<evidence type="ECO:0000313" key="3">
    <source>
        <dbReference type="Proteomes" id="UP000652761"/>
    </source>
</evidence>
<evidence type="ECO:0000313" key="2">
    <source>
        <dbReference type="EMBL" id="MQM12818.1"/>
    </source>
</evidence>
<gene>
    <name evidence="2" type="ORF">Taro_045737</name>
</gene>
<dbReference type="EMBL" id="NMUH01005466">
    <property type="protein sequence ID" value="MQM12818.1"/>
    <property type="molecule type" value="Genomic_DNA"/>
</dbReference>
<dbReference type="Proteomes" id="UP000652761">
    <property type="component" value="Unassembled WGS sequence"/>
</dbReference>
<sequence length="247" mass="28084">MQRSNTIRHVEKDYLRRQDRPHFHIRDKYLKKYFLELAIHVINVFQARDKLQKRPLAQVEFEHADTPPISKKSASKKRARDAAIDPPSSYEWWSDFVHACGLPQDAPPDSLLPSDTFNDDLAKDWIVYLSSVLTSLGTRREAFLVQRARNTVSPSCRLAQPETRVRPIVSLPVPSSEVANSPHDGAVVNTLLIYLPVPSLVLTASSEPLLSSLLSKDQNVEHVPLVSEARGEHSREDDVDDWDYELD</sequence>
<name>A0A843X0U2_COLES</name>
<feature type="region of interest" description="Disordered" evidence="1">
    <location>
        <begin position="62"/>
        <end position="82"/>
    </location>
</feature>
<reference evidence="2" key="1">
    <citation type="submission" date="2017-07" db="EMBL/GenBank/DDBJ databases">
        <title>Taro Niue Genome Assembly and Annotation.</title>
        <authorList>
            <person name="Atibalentja N."/>
            <person name="Keating K."/>
            <person name="Fields C.J."/>
        </authorList>
    </citation>
    <scope>NUCLEOTIDE SEQUENCE</scope>
    <source>
        <strain evidence="2">Niue_2</strain>
        <tissue evidence="2">Leaf</tissue>
    </source>
</reference>
<dbReference type="AlphaFoldDB" id="A0A843X0U2"/>
<protein>
    <submittedName>
        <fullName evidence="2">Uncharacterized protein</fullName>
    </submittedName>
</protein>
<proteinExistence type="predicted"/>
<feature type="region of interest" description="Disordered" evidence="1">
    <location>
        <begin position="225"/>
        <end position="247"/>
    </location>
</feature>
<comment type="caution">
    <text evidence="2">The sequence shown here is derived from an EMBL/GenBank/DDBJ whole genome shotgun (WGS) entry which is preliminary data.</text>
</comment>
<keyword evidence="3" id="KW-1185">Reference proteome</keyword>
<accession>A0A843X0U2</accession>
<feature type="non-terminal residue" evidence="2">
    <location>
        <position position="1"/>
    </location>
</feature>
<evidence type="ECO:0000256" key="1">
    <source>
        <dbReference type="SAM" id="MobiDB-lite"/>
    </source>
</evidence>
<organism evidence="2 3">
    <name type="scientific">Colocasia esculenta</name>
    <name type="common">Wild taro</name>
    <name type="synonym">Arum esculentum</name>
    <dbReference type="NCBI Taxonomy" id="4460"/>
    <lineage>
        <taxon>Eukaryota</taxon>
        <taxon>Viridiplantae</taxon>
        <taxon>Streptophyta</taxon>
        <taxon>Embryophyta</taxon>
        <taxon>Tracheophyta</taxon>
        <taxon>Spermatophyta</taxon>
        <taxon>Magnoliopsida</taxon>
        <taxon>Liliopsida</taxon>
        <taxon>Araceae</taxon>
        <taxon>Aroideae</taxon>
        <taxon>Colocasieae</taxon>
        <taxon>Colocasia</taxon>
    </lineage>
</organism>
<feature type="compositionally biased region" description="Acidic residues" evidence="1">
    <location>
        <begin position="237"/>
        <end position="247"/>
    </location>
</feature>